<feature type="compositionally biased region" description="Acidic residues" evidence="1">
    <location>
        <begin position="540"/>
        <end position="549"/>
    </location>
</feature>
<reference evidence="2 3" key="1">
    <citation type="submission" date="2024-04" db="EMBL/GenBank/DDBJ databases">
        <title>Phyllosticta paracitricarpa is synonymous to the EU quarantine fungus P. citricarpa based on phylogenomic analyses.</title>
        <authorList>
            <consortium name="Lawrence Berkeley National Laboratory"/>
            <person name="Van ingen-buijs V.A."/>
            <person name="Van westerhoven A.C."/>
            <person name="Haridas S."/>
            <person name="Skiadas P."/>
            <person name="Martin F."/>
            <person name="Groenewald J.Z."/>
            <person name="Crous P.W."/>
            <person name="Seidl M.F."/>
        </authorList>
    </citation>
    <scope>NUCLEOTIDE SEQUENCE [LARGE SCALE GENOMIC DNA]</scope>
    <source>
        <strain evidence="2 3">CPC 17464</strain>
    </source>
</reference>
<feature type="region of interest" description="Disordered" evidence="1">
    <location>
        <begin position="455"/>
        <end position="518"/>
    </location>
</feature>
<feature type="region of interest" description="Disordered" evidence="1">
    <location>
        <begin position="341"/>
        <end position="442"/>
    </location>
</feature>
<sequence length="569" mass="64025">MMLPVFEKYRDQKVYALLGPSTPSGHKRTRSLKTTPAGSPARLISYVDGTVDIEANKWDFEPAIPVFYDGTMNLEDTKDHPFYDFGSGFLFSDLGRLPPPGVHLSSRLIGHLYLATQQGRISMQYEDLHAHWPFARKEGSMNPFYRPTGRAFITLGAMGKPRYGCVAEKYVLYGGCEYEGLKALGGDDPNKKHAWGDGVGIPSDAFSFPRIKYGRLLLDPVMLSYEERTRAEAIVINLLRDYFIRVPTGWKLAMGPQNLRLRPADAIPDLLDPCELPLFDWMFENRTAGPVEVSQHMDCYPHRLNGECGVVTSDFEPILDWEIEGERIISIHWFPQCVKRQSIPPNTSTSQDEEPIVGPARRQHAKRPSSSPGMSDYEKEPAVVSAKRKLAIRSPVKPNRDSSNSADSTHEDSSPGQESPTPSSRRKSKGAKTPRRTKIARRLRNLWQKASDLLRRSSPVKDSESDDVFEKSFEDPESPTKPESRPAKKRIIRCSKRSNPPPAAKPEPAHQEVEDEDNAMTYELFELQEPVNHDAAAADTSEDQDNESDEFPKARIWLQHQIAALCAHA</sequence>
<accession>A0ABR1LHW9</accession>
<evidence type="ECO:0000256" key="1">
    <source>
        <dbReference type="SAM" id="MobiDB-lite"/>
    </source>
</evidence>
<feature type="compositionally biased region" description="Polar residues" evidence="1">
    <location>
        <begin position="414"/>
        <end position="423"/>
    </location>
</feature>
<dbReference type="GeneID" id="92036197"/>
<evidence type="ECO:0000313" key="2">
    <source>
        <dbReference type="EMBL" id="KAK7533312.1"/>
    </source>
</evidence>
<feature type="region of interest" description="Disordered" evidence="1">
    <location>
        <begin position="531"/>
        <end position="551"/>
    </location>
</feature>
<dbReference type="EMBL" id="JBBPEH010000010">
    <property type="protein sequence ID" value="KAK7533312.1"/>
    <property type="molecule type" value="Genomic_DNA"/>
</dbReference>
<feature type="compositionally biased region" description="Basic residues" evidence="1">
    <location>
        <begin position="424"/>
        <end position="442"/>
    </location>
</feature>
<dbReference type="RefSeq" id="XP_066652705.1">
    <property type="nucleotide sequence ID" value="XM_066803291.1"/>
</dbReference>
<comment type="caution">
    <text evidence="2">The sequence shown here is derived from an EMBL/GenBank/DDBJ whole genome shotgun (WGS) entry which is preliminary data.</text>
</comment>
<organism evidence="2 3">
    <name type="scientific">Phyllosticta citribraziliensis</name>
    <dbReference type="NCBI Taxonomy" id="989973"/>
    <lineage>
        <taxon>Eukaryota</taxon>
        <taxon>Fungi</taxon>
        <taxon>Dikarya</taxon>
        <taxon>Ascomycota</taxon>
        <taxon>Pezizomycotina</taxon>
        <taxon>Dothideomycetes</taxon>
        <taxon>Dothideomycetes incertae sedis</taxon>
        <taxon>Botryosphaeriales</taxon>
        <taxon>Phyllostictaceae</taxon>
        <taxon>Phyllosticta</taxon>
    </lineage>
</organism>
<gene>
    <name evidence="2" type="ORF">J3D65DRAFT_670514</name>
</gene>
<feature type="compositionally biased region" description="Basic and acidic residues" evidence="1">
    <location>
        <begin position="455"/>
        <end position="486"/>
    </location>
</feature>
<name>A0ABR1LHW9_9PEZI</name>
<keyword evidence="3" id="KW-1185">Reference proteome</keyword>
<proteinExistence type="predicted"/>
<evidence type="ECO:0000313" key="3">
    <source>
        <dbReference type="Proteomes" id="UP001360953"/>
    </source>
</evidence>
<feature type="compositionally biased region" description="Basic residues" evidence="1">
    <location>
        <begin position="487"/>
        <end position="496"/>
    </location>
</feature>
<protein>
    <submittedName>
        <fullName evidence="2">Uncharacterized protein</fullName>
    </submittedName>
</protein>
<dbReference type="Proteomes" id="UP001360953">
    <property type="component" value="Unassembled WGS sequence"/>
</dbReference>